<reference evidence="1" key="3">
    <citation type="journal article" date="2019" name="Int. J. Syst. Evol. Microbiol.">
        <title>Geobacillus proteiniphilus sp. nov., a thermophilic bacterium isolated from a high-temperature heavy oil reservoir in China.</title>
        <authorList>
            <person name="Semenova E.M."/>
            <person name="Sokolova D.S."/>
            <person name="Grouzdev D.S."/>
            <person name="Poltaraus A.B."/>
            <person name="Vinokurova N.G."/>
            <person name="Tourova T.P."/>
            <person name="Nazina T.N."/>
        </authorList>
    </citation>
    <scope>NUCLEOTIDE SEQUENCE</scope>
    <source>
        <strain evidence="1">1017</strain>
    </source>
</reference>
<keyword evidence="1" id="KW-0946">Virion</keyword>
<keyword evidence="4" id="KW-1185">Reference proteome</keyword>
<dbReference type="EMBL" id="MQMG01000031">
    <property type="protein sequence ID" value="OKO92374.1"/>
    <property type="molecule type" value="Genomic_DNA"/>
</dbReference>
<dbReference type="RefSeq" id="WP_074044009.1">
    <property type="nucleotide sequence ID" value="NZ_CP133076.1"/>
</dbReference>
<dbReference type="AlphaFoldDB" id="A0A1Q5SWK7"/>
<sequence length="61" mass="6954">MNATGTHETLELHELLMFKNTCLAKSAAMQQMASDPQLKSLIQQDMQKTQQHIRDLQNLLS</sequence>
<dbReference type="Gene3D" id="1.20.1260.10">
    <property type="match status" value="1"/>
</dbReference>
<evidence type="ECO:0000313" key="4">
    <source>
        <dbReference type="Proteomes" id="UP001223761"/>
    </source>
</evidence>
<dbReference type="SUPFAM" id="SSF47240">
    <property type="entry name" value="Ferritin-like"/>
    <property type="match status" value="1"/>
</dbReference>
<dbReference type="EMBL" id="CP133076">
    <property type="protein sequence ID" value="WMJ15246.1"/>
    <property type="molecule type" value="Genomic_DNA"/>
</dbReference>
<organism evidence="1 3">
    <name type="scientific">Geobacillus proteiniphilus</name>
    <dbReference type="NCBI Taxonomy" id="860353"/>
    <lineage>
        <taxon>Bacteria</taxon>
        <taxon>Bacillati</taxon>
        <taxon>Bacillota</taxon>
        <taxon>Bacilli</taxon>
        <taxon>Bacillales</taxon>
        <taxon>Anoxybacillaceae</taxon>
        <taxon>Geobacillus</taxon>
    </lineage>
</organism>
<dbReference type="Proteomes" id="UP001223761">
    <property type="component" value="Chromosome"/>
</dbReference>
<reference evidence="3" key="2">
    <citation type="submission" date="2017-01" db="EMBL/GenBank/DDBJ databases">
        <title>Genome sequencing and annotation of Geobacillus sp. 1017, a Hydrocarbon-Oxidizing Thermophilic Bacterium Isolated from a Heavy Oil Reservoir (China).</title>
        <authorList>
            <person name="Kadnikov V.V."/>
            <person name="Mardanov A.V."/>
            <person name="Poltaraus A.B."/>
            <person name="Sokolova D.S."/>
            <person name="Semenova E.M."/>
            <person name="Ravin N.V."/>
            <person name="Tourova T.P."/>
            <person name="Nazina T.N."/>
        </authorList>
    </citation>
    <scope>NUCLEOTIDE SEQUENCE [LARGE SCALE GENOMIC DNA]</scope>
    <source>
        <strain evidence="3">1017</strain>
    </source>
</reference>
<dbReference type="InterPro" id="IPR009078">
    <property type="entry name" value="Ferritin-like_SF"/>
</dbReference>
<evidence type="ECO:0000313" key="3">
    <source>
        <dbReference type="Proteomes" id="UP000186030"/>
    </source>
</evidence>
<proteinExistence type="predicted"/>
<reference evidence="2 4" key="4">
    <citation type="submission" date="2023-08" db="EMBL/GenBank/DDBJ databases">
        <title>Genome sequencing of the thermostable Gram positive bacteria Geobacillus proteiniphilus strain T-6.</title>
        <authorList>
            <person name="Shulami S."/>
            <person name="Shoham Y."/>
        </authorList>
    </citation>
    <scope>NUCLEOTIDE SEQUENCE [LARGE SCALE GENOMIC DNA]</scope>
    <source>
        <strain evidence="2 4">T-6</strain>
    </source>
</reference>
<dbReference type="Proteomes" id="UP000186030">
    <property type="component" value="Unassembled WGS sequence"/>
</dbReference>
<name>A0A1Q5SWK7_9BACL</name>
<keyword evidence="1" id="KW-0167">Capsid protein</keyword>
<evidence type="ECO:0000313" key="1">
    <source>
        <dbReference type="EMBL" id="OKO92374.1"/>
    </source>
</evidence>
<gene>
    <name evidence="1" type="ORF">BRO54_2430</name>
    <name evidence="2" type="ORF">RA955_10450</name>
</gene>
<evidence type="ECO:0000313" key="2">
    <source>
        <dbReference type="EMBL" id="WMJ15246.1"/>
    </source>
</evidence>
<protein>
    <submittedName>
        <fullName evidence="1 2">Spore coat protein</fullName>
    </submittedName>
</protein>
<accession>A0A1Q5SWK7</accession>
<dbReference type="InterPro" id="IPR012347">
    <property type="entry name" value="Ferritin-like"/>
</dbReference>
<reference evidence="1 3" key="1">
    <citation type="submission" date="2016-11" db="EMBL/GenBank/DDBJ databases">
        <authorList>
            <person name="Kadnikov V."/>
            <person name="Nazina T."/>
        </authorList>
    </citation>
    <scope>NUCLEOTIDE SEQUENCE [LARGE SCALE GENOMIC DNA]</scope>
    <source>
        <strain evidence="1 3">1017</strain>
    </source>
</reference>